<reference evidence="11" key="1">
    <citation type="submission" date="2017-01" db="EMBL/GenBank/DDBJ databases">
        <title>Comparative genomics of anhydrobiosis in the tardigrade Hypsibius dujardini.</title>
        <authorList>
            <person name="Yoshida Y."/>
            <person name="Koutsovoulos G."/>
            <person name="Laetsch D."/>
            <person name="Stevens L."/>
            <person name="Kumar S."/>
            <person name="Horikawa D."/>
            <person name="Ishino K."/>
            <person name="Komine S."/>
            <person name="Tomita M."/>
            <person name="Blaxter M."/>
            <person name="Arakawa K."/>
        </authorList>
    </citation>
    <scope>NUCLEOTIDE SEQUENCE [LARGE SCALE GENOMIC DNA]</scope>
    <source>
        <strain evidence="11">Z151</strain>
    </source>
</reference>
<dbReference type="GO" id="GO:0006260">
    <property type="term" value="P:DNA replication"/>
    <property type="evidence" value="ECO:0007669"/>
    <property type="project" value="UniProtKB-KW"/>
</dbReference>
<evidence type="ECO:0000256" key="7">
    <source>
        <dbReference type="ARBA" id="ARBA00023125"/>
    </source>
</evidence>
<dbReference type="GO" id="GO:0003677">
    <property type="term" value="F:DNA binding"/>
    <property type="evidence" value="ECO:0007669"/>
    <property type="project" value="UniProtKB-KW"/>
</dbReference>
<dbReference type="EMBL" id="MTYJ01000267">
    <property type="protein sequence ID" value="OWA52426.1"/>
    <property type="molecule type" value="Genomic_DNA"/>
</dbReference>
<evidence type="ECO:0000256" key="1">
    <source>
        <dbReference type="ARBA" id="ARBA00005755"/>
    </source>
</evidence>
<evidence type="ECO:0000313" key="10">
    <source>
        <dbReference type="EMBL" id="OWA52426.1"/>
    </source>
</evidence>
<evidence type="ECO:0000259" key="9">
    <source>
        <dbReference type="Pfam" id="PF03175"/>
    </source>
</evidence>
<comment type="caution">
    <text evidence="10">The sequence shown here is derived from an EMBL/GenBank/DDBJ whole genome shotgun (WGS) entry which is preliminary data.</text>
</comment>
<comment type="similarity">
    <text evidence="1">Belongs to the DNA polymerase type-B family.</text>
</comment>
<sequence length="467" mass="54247">MKAPYTLADLPKFEAVLPGYQITVLSFTNGKGITYKKRGHRETTNAAPAQQSLRRLYFNCSLLWKELLVPNCDKETFCKNCKTHVIPGDHQCYIMPIKFSSAQRKKHRETEFLYFDLETFTSADGTLIPNLAVVQNGFGECVYFPKANEPIERDISDELCKFLISPQFHNCIAIAHNFSGFDGMFILKWCLANGIISQKQIMNGTKIMQMDIFNPILGINLRIRCSYRQISLKLIEFPAALELKDMSKGDFPHRFNRSENWNRVTPFLSKDDFGYRGLSAKDKIYFDQWYAGEKQAKDGRYDFNAELRDYCKRDVDVLREGCQECREIFMEISGGICPFNAGLTIASLCSVIWRFKFLEENLVGLVPKFAGNRKQSHRARQWLEWKAHLENDTIHPIPQIPYDNIYQDTKERTQYLRDQGCDVEEVWEHDFKRMLKDNKEMQTCIKGLVFEEQLVPRDAFSEAEPTP</sequence>
<dbReference type="PANTHER" id="PTHR33568">
    <property type="entry name" value="DNA POLYMERASE"/>
    <property type="match status" value="1"/>
</dbReference>
<proteinExistence type="inferred from homology"/>
<feature type="domain" description="DNA-directed DNA polymerase family B mitochondria/virus" evidence="9">
    <location>
        <begin position="172"/>
        <end position="362"/>
    </location>
</feature>
<dbReference type="EC" id="2.7.7.7" evidence="2"/>
<dbReference type="SUPFAM" id="SSF53098">
    <property type="entry name" value="Ribonuclease H-like"/>
    <property type="match status" value="1"/>
</dbReference>
<keyword evidence="7" id="KW-0238">DNA-binding</keyword>
<evidence type="ECO:0000313" key="11">
    <source>
        <dbReference type="Proteomes" id="UP000192578"/>
    </source>
</evidence>
<evidence type="ECO:0000256" key="8">
    <source>
        <dbReference type="ARBA" id="ARBA00049244"/>
    </source>
</evidence>
<dbReference type="InterPro" id="IPR036397">
    <property type="entry name" value="RNaseH_sf"/>
</dbReference>
<evidence type="ECO:0000256" key="4">
    <source>
        <dbReference type="ARBA" id="ARBA00022695"/>
    </source>
</evidence>
<protein>
    <recommendedName>
        <fullName evidence="2">DNA-directed DNA polymerase</fullName>
        <ecNumber evidence="2">2.7.7.7</ecNumber>
    </recommendedName>
</protein>
<keyword evidence="11" id="KW-1185">Reference proteome</keyword>
<evidence type="ECO:0000256" key="3">
    <source>
        <dbReference type="ARBA" id="ARBA00022679"/>
    </source>
</evidence>
<dbReference type="Proteomes" id="UP000192578">
    <property type="component" value="Unassembled WGS sequence"/>
</dbReference>
<keyword evidence="6" id="KW-0239">DNA-directed DNA polymerase</keyword>
<comment type="catalytic activity">
    <reaction evidence="8">
        <text>DNA(n) + a 2'-deoxyribonucleoside 5'-triphosphate = DNA(n+1) + diphosphate</text>
        <dbReference type="Rhea" id="RHEA:22508"/>
        <dbReference type="Rhea" id="RHEA-COMP:17339"/>
        <dbReference type="Rhea" id="RHEA-COMP:17340"/>
        <dbReference type="ChEBI" id="CHEBI:33019"/>
        <dbReference type="ChEBI" id="CHEBI:61560"/>
        <dbReference type="ChEBI" id="CHEBI:173112"/>
        <dbReference type="EC" id="2.7.7.7"/>
    </reaction>
</comment>
<dbReference type="AlphaFoldDB" id="A0A9X6NGW7"/>
<keyword evidence="4" id="KW-0548">Nucleotidyltransferase</keyword>
<name>A0A9X6NGW7_HYPEX</name>
<keyword evidence="3" id="KW-0808">Transferase</keyword>
<evidence type="ECO:0000256" key="5">
    <source>
        <dbReference type="ARBA" id="ARBA00022705"/>
    </source>
</evidence>
<dbReference type="InterPro" id="IPR012337">
    <property type="entry name" value="RNaseH-like_sf"/>
</dbReference>
<evidence type="ECO:0000256" key="6">
    <source>
        <dbReference type="ARBA" id="ARBA00022932"/>
    </source>
</evidence>
<dbReference type="GO" id="GO:0003887">
    <property type="term" value="F:DNA-directed DNA polymerase activity"/>
    <property type="evidence" value="ECO:0007669"/>
    <property type="project" value="UniProtKB-KW"/>
</dbReference>
<dbReference type="PANTHER" id="PTHR33568:SF3">
    <property type="entry name" value="DNA-DIRECTED DNA POLYMERASE"/>
    <property type="match status" value="1"/>
</dbReference>
<gene>
    <name evidence="10" type="ORF">BV898_16883</name>
</gene>
<dbReference type="InterPro" id="IPR004868">
    <property type="entry name" value="DNA-dir_DNA_pol_B_mt/vir"/>
</dbReference>
<keyword evidence="5" id="KW-0235">DNA replication</keyword>
<evidence type="ECO:0000256" key="2">
    <source>
        <dbReference type="ARBA" id="ARBA00012417"/>
    </source>
</evidence>
<organism evidence="10 11">
    <name type="scientific">Hypsibius exemplaris</name>
    <name type="common">Freshwater tardigrade</name>
    <dbReference type="NCBI Taxonomy" id="2072580"/>
    <lineage>
        <taxon>Eukaryota</taxon>
        <taxon>Metazoa</taxon>
        <taxon>Ecdysozoa</taxon>
        <taxon>Tardigrada</taxon>
        <taxon>Eutardigrada</taxon>
        <taxon>Parachela</taxon>
        <taxon>Hypsibioidea</taxon>
        <taxon>Hypsibiidae</taxon>
        <taxon>Hypsibius</taxon>
    </lineage>
</organism>
<dbReference type="GO" id="GO:0000166">
    <property type="term" value="F:nucleotide binding"/>
    <property type="evidence" value="ECO:0007669"/>
    <property type="project" value="InterPro"/>
</dbReference>
<dbReference type="Pfam" id="PF03175">
    <property type="entry name" value="DNA_pol_B_2"/>
    <property type="match status" value="1"/>
</dbReference>
<dbReference type="OrthoDB" id="5871067at2759"/>
<accession>A0A9X6NGW7</accession>
<dbReference type="Gene3D" id="3.30.420.10">
    <property type="entry name" value="Ribonuclease H-like superfamily/Ribonuclease H"/>
    <property type="match status" value="1"/>
</dbReference>